<feature type="compositionally biased region" description="Pro residues" evidence="1">
    <location>
        <begin position="76"/>
        <end position="86"/>
    </location>
</feature>
<dbReference type="AlphaFoldDB" id="A0A4V1WQT0"/>
<proteinExistence type="predicted"/>
<comment type="caution">
    <text evidence="2">The sequence shown here is derived from an EMBL/GenBank/DDBJ whole genome shotgun (WGS) entry which is preliminary data.</text>
</comment>
<protein>
    <submittedName>
        <fullName evidence="2">Uncharacterized protein</fullName>
    </submittedName>
</protein>
<reference evidence="3" key="1">
    <citation type="journal article" date="2019" name="bioRxiv">
        <title>Genomics, evolutionary history and diagnostics of the Alternaria alternata species group including apple and Asian pear pathotypes.</title>
        <authorList>
            <person name="Armitage A.D."/>
            <person name="Cockerton H.M."/>
            <person name="Sreenivasaprasad S."/>
            <person name="Woodhall J.W."/>
            <person name="Lane C.R."/>
            <person name="Harrison R.J."/>
            <person name="Clarkson J.P."/>
        </authorList>
    </citation>
    <scope>NUCLEOTIDE SEQUENCE [LARGE SCALE GENOMIC DNA]</scope>
    <source>
        <strain evidence="3">FERA 1177</strain>
    </source>
</reference>
<organism evidence="2 3">
    <name type="scientific">Alternaria alternata</name>
    <name type="common">Alternaria rot fungus</name>
    <name type="synonym">Torula alternata</name>
    <dbReference type="NCBI Taxonomy" id="5599"/>
    <lineage>
        <taxon>Eukaryota</taxon>
        <taxon>Fungi</taxon>
        <taxon>Dikarya</taxon>
        <taxon>Ascomycota</taxon>
        <taxon>Pezizomycotina</taxon>
        <taxon>Dothideomycetes</taxon>
        <taxon>Pleosporomycetidae</taxon>
        <taxon>Pleosporales</taxon>
        <taxon>Pleosporineae</taxon>
        <taxon>Pleosporaceae</taxon>
        <taxon>Alternaria</taxon>
        <taxon>Alternaria sect. Alternaria</taxon>
        <taxon>Alternaria alternata complex</taxon>
    </lineage>
</organism>
<name>A0A4V1WQT0_ALTAL</name>
<accession>A0A4V1WQT0</accession>
<dbReference type="Proteomes" id="UP000291422">
    <property type="component" value="Unassembled WGS sequence"/>
</dbReference>
<gene>
    <name evidence="2" type="ORF">AA0117_g9480</name>
</gene>
<evidence type="ECO:0000313" key="2">
    <source>
        <dbReference type="EMBL" id="RYN71497.1"/>
    </source>
</evidence>
<sequence length="86" mass="9042">MQSSWPRVCLAAPHRERHVLGVGVGEDVGCKSGGHQNKESVAVALGCVRAIATRRRRPAGLATDPPSPSARDGKAPSPPGPHRFND</sequence>
<evidence type="ECO:0000313" key="3">
    <source>
        <dbReference type="Proteomes" id="UP000291422"/>
    </source>
</evidence>
<feature type="region of interest" description="Disordered" evidence="1">
    <location>
        <begin position="54"/>
        <end position="86"/>
    </location>
</feature>
<evidence type="ECO:0000256" key="1">
    <source>
        <dbReference type="SAM" id="MobiDB-lite"/>
    </source>
</evidence>
<dbReference type="EMBL" id="PDXD01000032">
    <property type="protein sequence ID" value="RYN71497.1"/>
    <property type="molecule type" value="Genomic_DNA"/>
</dbReference>